<dbReference type="SUPFAM" id="SSF116742">
    <property type="entry name" value="eIF2alpha middle domain-like"/>
    <property type="match status" value="1"/>
</dbReference>
<keyword evidence="3" id="KW-0648">Protein biosynthesis</keyword>
<feature type="region of interest" description="Disordered" evidence="4">
    <location>
        <begin position="28"/>
        <end position="48"/>
    </location>
</feature>
<evidence type="ECO:0000313" key="6">
    <source>
        <dbReference type="EMBL" id="HIG63521.1"/>
    </source>
</evidence>
<dbReference type="InterPro" id="IPR024055">
    <property type="entry name" value="TIF2_asu_C"/>
</dbReference>
<proteinExistence type="inferred from homology"/>
<gene>
    <name evidence="6" type="ORF">EYQ16_03265</name>
</gene>
<dbReference type="PANTHER" id="PTHR10602">
    <property type="entry name" value="EUKARYOTIC TRANSLATION INITIATION FACTOR 2 SUBUNIT 1"/>
    <property type="match status" value="1"/>
</dbReference>
<sequence length="300" mass="33740">MRERVGTLQQQRHDRELRALRLNPRHIRWRPRPGHREGGGGAGVSPAELPEEGEFVIGRVSEVRHQGANVDLLEYPGQKGFVHISEVASGWVKYIRDFIREGQMVVAKVTRVKRKRHIVDMSVRQVSGHRKQARIREWKNEQRATKLIELVAGEAKLEPAALLEEVSASFRENYGTLYGAFEAAVMEQNDFTKAYKGKWVKPFLATAEANITPPFVTIEGRLTLSSWAPDGVEHLKRALTAPAAQEEETTLEISSDGAPDYRIRVRAPDFKQAERELKAATDAVLKGFKPSGGEASFERL</sequence>
<dbReference type="Gene3D" id="3.30.70.1130">
    <property type="entry name" value="EIF_2_alpha"/>
    <property type="match status" value="1"/>
</dbReference>
<evidence type="ECO:0000256" key="3">
    <source>
        <dbReference type="ARBA" id="ARBA00022917"/>
    </source>
</evidence>
<evidence type="ECO:0000256" key="4">
    <source>
        <dbReference type="SAM" id="MobiDB-lite"/>
    </source>
</evidence>
<dbReference type="InterPro" id="IPR012340">
    <property type="entry name" value="NA-bd_OB-fold"/>
</dbReference>
<dbReference type="SUPFAM" id="SSF110993">
    <property type="entry name" value="eIF-2-alpha, C-terminal domain"/>
    <property type="match status" value="1"/>
</dbReference>
<reference evidence="7" key="1">
    <citation type="journal article" date="2019" name="bioRxiv">
        <title>Genome diversification in globally distributed novel marine Proteobacteria is linked to environmental adaptation.</title>
        <authorList>
            <person name="Zhou Z."/>
            <person name="Tran P.Q."/>
            <person name="Kieft K."/>
            <person name="Anantharaman K."/>
        </authorList>
    </citation>
    <scope>NUCLEOTIDE SEQUENCE [LARGE SCALE GENOMIC DNA]</scope>
</reference>
<evidence type="ECO:0000256" key="1">
    <source>
        <dbReference type="ARBA" id="ARBA00007223"/>
    </source>
</evidence>
<protein>
    <submittedName>
        <fullName evidence="6">Translation initiation factor IF-2 subunit alpha</fullName>
    </submittedName>
</protein>
<dbReference type="GO" id="GO:0003743">
    <property type="term" value="F:translation initiation factor activity"/>
    <property type="evidence" value="ECO:0007669"/>
    <property type="project" value="UniProtKB-KW"/>
</dbReference>
<keyword evidence="2 6" id="KW-0396">Initiation factor</keyword>
<feature type="domain" description="S1 motif" evidence="5">
    <location>
        <begin position="53"/>
        <end position="124"/>
    </location>
</feature>
<dbReference type="PROSITE" id="PS50126">
    <property type="entry name" value="S1"/>
    <property type="match status" value="1"/>
</dbReference>
<comment type="similarity">
    <text evidence="1">Belongs to the eIF-2-alpha family.</text>
</comment>
<dbReference type="Gene3D" id="1.10.150.190">
    <property type="entry name" value="Translation initiation factor 2, subunit 1, domain 2"/>
    <property type="match status" value="1"/>
</dbReference>
<dbReference type="GO" id="GO:0003723">
    <property type="term" value="F:RNA binding"/>
    <property type="evidence" value="ECO:0007669"/>
    <property type="project" value="InterPro"/>
</dbReference>
<evidence type="ECO:0000259" key="5">
    <source>
        <dbReference type="PROSITE" id="PS50126"/>
    </source>
</evidence>
<dbReference type="AlphaFoldDB" id="A0A7C7ZDT3"/>
<dbReference type="InterPro" id="IPR003029">
    <property type="entry name" value="S1_domain"/>
</dbReference>
<organism evidence="6 7">
    <name type="scientific">Marine Group III euryarchaeote</name>
    <dbReference type="NCBI Taxonomy" id="2173149"/>
    <lineage>
        <taxon>Archaea</taxon>
        <taxon>Methanobacteriati</taxon>
        <taxon>Thermoplasmatota</taxon>
        <taxon>Thermoplasmata</taxon>
        <taxon>Candidatus Thermoprofundales</taxon>
    </lineage>
</organism>
<dbReference type="InterPro" id="IPR011488">
    <property type="entry name" value="TIF_2_asu"/>
</dbReference>
<dbReference type="NCBIfam" id="NF003064">
    <property type="entry name" value="PRK03987.1-4"/>
    <property type="match status" value="1"/>
</dbReference>
<accession>A0A7C7ZDT3</accession>
<dbReference type="SMART" id="SM00316">
    <property type="entry name" value="S1"/>
    <property type="match status" value="1"/>
</dbReference>
<dbReference type="Proteomes" id="UP000589516">
    <property type="component" value="Unassembled WGS sequence"/>
</dbReference>
<dbReference type="InterPro" id="IPR024054">
    <property type="entry name" value="TIF2_asu_middle_sf"/>
</dbReference>
<dbReference type="Pfam" id="PF07541">
    <property type="entry name" value="EIF_2_alpha"/>
    <property type="match status" value="1"/>
</dbReference>
<dbReference type="Gene3D" id="2.40.50.140">
    <property type="entry name" value="Nucleic acid-binding proteins"/>
    <property type="match status" value="1"/>
</dbReference>
<evidence type="ECO:0000313" key="7">
    <source>
        <dbReference type="Proteomes" id="UP000589516"/>
    </source>
</evidence>
<dbReference type="CDD" id="cd04452">
    <property type="entry name" value="S1_IF2_alpha"/>
    <property type="match status" value="1"/>
</dbReference>
<dbReference type="GO" id="GO:0043022">
    <property type="term" value="F:ribosome binding"/>
    <property type="evidence" value="ECO:0007669"/>
    <property type="project" value="TreeGrafter"/>
</dbReference>
<dbReference type="SUPFAM" id="SSF50249">
    <property type="entry name" value="Nucleic acid-binding proteins"/>
    <property type="match status" value="1"/>
</dbReference>
<comment type="caution">
    <text evidence="6">The sequence shown here is derived from an EMBL/GenBank/DDBJ whole genome shotgun (WGS) entry which is preliminary data.</text>
</comment>
<dbReference type="EMBL" id="DUAV01000022">
    <property type="protein sequence ID" value="HIG63521.1"/>
    <property type="molecule type" value="Genomic_DNA"/>
</dbReference>
<dbReference type="PANTHER" id="PTHR10602:SF0">
    <property type="entry name" value="EUKARYOTIC TRANSLATION INITIATION FACTOR 2 SUBUNIT 1"/>
    <property type="match status" value="1"/>
</dbReference>
<dbReference type="InterPro" id="IPR044126">
    <property type="entry name" value="S1_IF2_alpha"/>
</dbReference>
<name>A0A7C7ZDT3_9ARCH</name>
<evidence type="ECO:0000256" key="2">
    <source>
        <dbReference type="ARBA" id="ARBA00022540"/>
    </source>
</evidence>
<dbReference type="Pfam" id="PF00575">
    <property type="entry name" value="S1"/>
    <property type="match status" value="1"/>
</dbReference>